<proteinExistence type="predicted"/>
<dbReference type="Proteomes" id="UP001162501">
    <property type="component" value="Chromosome 10"/>
</dbReference>
<name>A0AC59Y7X2_RANTA</name>
<accession>A0AC59Y7X2</accession>
<evidence type="ECO:0000313" key="2">
    <source>
        <dbReference type="Proteomes" id="UP001162501"/>
    </source>
</evidence>
<organism evidence="1 2">
    <name type="scientific">Rangifer tarandus platyrhynchus</name>
    <name type="common">Svalbard reindeer</name>
    <dbReference type="NCBI Taxonomy" id="3082113"/>
    <lineage>
        <taxon>Eukaryota</taxon>
        <taxon>Metazoa</taxon>
        <taxon>Chordata</taxon>
        <taxon>Craniata</taxon>
        <taxon>Vertebrata</taxon>
        <taxon>Euteleostomi</taxon>
        <taxon>Mammalia</taxon>
        <taxon>Eutheria</taxon>
        <taxon>Laurasiatheria</taxon>
        <taxon>Artiodactyla</taxon>
        <taxon>Ruminantia</taxon>
        <taxon>Pecora</taxon>
        <taxon>Cervidae</taxon>
        <taxon>Odocoileinae</taxon>
        <taxon>Rangifer</taxon>
    </lineage>
</organism>
<sequence length="120" mass="13378">MVFFVLVSFNVIFTVMVILISYLFIFVTILRARSSEGRQKAFSTCASHLTAISIFYGAGAFMYLQPGSRHSMDTDKMASVFYAVVIPMLNPLIYSLRNKEVKGALKKAVGKATSSIKFIF</sequence>
<reference evidence="1" key="2">
    <citation type="submission" date="2025-03" db="EMBL/GenBank/DDBJ databases">
        <authorList>
            <consortium name="ELIXIR-Norway"/>
            <consortium name="Elixir Norway"/>
        </authorList>
    </citation>
    <scope>NUCLEOTIDE SEQUENCE</scope>
</reference>
<evidence type="ECO:0000313" key="1">
    <source>
        <dbReference type="EMBL" id="CAM9442788.1"/>
    </source>
</evidence>
<dbReference type="EMBL" id="OX596094">
    <property type="protein sequence ID" value="CAM9442788.1"/>
    <property type="molecule type" value="Genomic_DNA"/>
</dbReference>
<protein>
    <submittedName>
        <fullName evidence="1">Uncharacterized protein</fullName>
    </submittedName>
</protein>
<gene>
    <name evidence="1" type="ORF">MRATA1EN22A_LOCUS2590</name>
</gene>
<reference evidence="1" key="1">
    <citation type="submission" date="2023-05" db="EMBL/GenBank/DDBJ databases">
        <authorList>
            <consortium name="ELIXIR-Norway"/>
        </authorList>
    </citation>
    <scope>NUCLEOTIDE SEQUENCE</scope>
</reference>